<protein>
    <submittedName>
        <fullName evidence="9">Rod shape-determining protein MreD</fullName>
    </submittedName>
</protein>
<evidence type="ECO:0000256" key="5">
    <source>
        <dbReference type="ARBA" id="ARBA00022960"/>
    </source>
</evidence>
<evidence type="ECO:0000256" key="7">
    <source>
        <dbReference type="ARBA" id="ARBA00023136"/>
    </source>
</evidence>
<evidence type="ECO:0000313" key="9">
    <source>
        <dbReference type="EMBL" id="OLA39138.1"/>
    </source>
</evidence>
<keyword evidence="3" id="KW-1003">Cell membrane</keyword>
<dbReference type="Proteomes" id="UP000186777">
    <property type="component" value="Unassembled WGS sequence"/>
</dbReference>
<proteinExistence type="inferred from homology"/>
<evidence type="ECO:0000256" key="6">
    <source>
        <dbReference type="ARBA" id="ARBA00022989"/>
    </source>
</evidence>
<evidence type="ECO:0000256" key="4">
    <source>
        <dbReference type="ARBA" id="ARBA00022692"/>
    </source>
</evidence>
<gene>
    <name evidence="9" type="ORF">BHW43_02085</name>
</gene>
<organism evidence="9 10">
    <name type="scientific">Phascolarctobacterium succinatutens</name>
    <dbReference type="NCBI Taxonomy" id="626940"/>
    <lineage>
        <taxon>Bacteria</taxon>
        <taxon>Bacillati</taxon>
        <taxon>Bacillota</taxon>
        <taxon>Negativicutes</taxon>
        <taxon>Acidaminococcales</taxon>
        <taxon>Acidaminococcaceae</taxon>
        <taxon>Phascolarctobacterium</taxon>
    </lineage>
</organism>
<keyword evidence="4 8" id="KW-0812">Transmembrane</keyword>
<comment type="similarity">
    <text evidence="2">Belongs to the MreD family.</text>
</comment>
<dbReference type="GO" id="GO:0008360">
    <property type="term" value="P:regulation of cell shape"/>
    <property type="evidence" value="ECO:0007669"/>
    <property type="project" value="UniProtKB-KW"/>
</dbReference>
<feature type="transmembrane region" description="Helical" evidence="8">
    <location>
        <begin position="62"/>
        <end position="82"/>
    </location>
</feature>
<reference evidence="9 10" key="1">
    <citation type="journal article" date="2016" name="Nat. Biotechnol.">
        <title>Measurement of bacterial replication rates in microbial communities.</title>
        <authorList>
            <person name="Brown C.T."/>
            <person name="Olm M.R."/>
            <person name="Thomas B.C."/>
            <person name="Banfield J.F."/>
        </authorList>
    </citation>
    <scope>NUCLEOTIDE SEQUENCE [LARGE SCALE GENOMIC DNA]</scope>
    <source>
        <strain evidence="9">46_33</strain>
    </source>
</reference>
<accession>A0A1Q6R9T1</accession>
<name>A0A1Q6R9T1_9FIRM</name>
<comment type="subcellular location">
    <subcellularLocation>
        <location evidence="1">Cell membrane</location>
        <topology evidence="1">Multi-pass membrane protein</topology>
    </subcellularLocation>
</comment>
<dbReference type="PROSITE" id="PS51257">
    <property type="entry name" value="PROKAR_LIPOPROTEIN"/>
    <property type="match status" value="1"/>
</dbReference>
<evidence type="ECO:0000256" key="2">
    <source>
        <dbReference type="ARBA" id="ARBA00007776"/>
    </source>
</evidence>
<dbReference type="RefSeq" id="WP_293391293.1">
    <property type="nucleotide sequence ID" value="NZ_CAMQNL010000004.1"/>
</dbReference>
<dbReference type="InterPro" id="IPR007227">
    <property type="entry name" value="Cell_shape_determining_MreD"/>
</dbReference>
<evidence type="ECO:0000313" key="10">
    <source>
        <dbReference type="Proteomes" id="UP000186777"/>
    </source>
</evidence>
<comment type="caution">
    <text evidence="9">The sequence shown here is derived from an EMBL/GenBank/DDBJ whole genome shotgun (WGS) entry which is preliminary data.</text>
</comment>
<dbReference type="Pfam" id="PF04093">
    <property type="entry name" value="MreD"/>
    <property type="match status" value="1"/>
</dbReference>
<evidence type="ECO:0000256" key="3">
    <source>
        <dbReference type="ARBA" id="ARBA00022475"/>
    </source>
</evidence>
<dbReference type="NCBIfam" id="TIGR03426">
    <property type="entry name" value="shape_MreD"/>
    <property type="match status" value="1"/>
</dbReference>
<feature type="transmembrane region" description="Helical" evidence="8">
    <location>
        <begin position="94"/>
        <end position="115"/>
    </location>
</feature>
<dbReference type="STRING" id="626940.BHW43_02085"/>
<dbReference type="Gene3D" id="1.10.1760.20">
    <property type="match status" value="1"/>
</dbReference>
<keyword evidence="6 8" id="KW-1133">Transmembrane helix</keyword>
<keyword evidence="5" id="KW-0133">Cell shape</keyword>
<dbReference type="EMBL" id="MNTG01000002">
    <property type="protein sequence ID" value="OLA39138.1"/>
    <property type="molecule type" value="Genomic_DNA"/>
</dbReference>
<keyword evidence="7 8" id="KW-0472">Membrane</keyword>
<dbReference type="GO" id="GO:0005886">
    <property type="term" value="C:plasma membrane"/>
    <property type="evidence" value="ECO:0007669"/>
    <property type="project" value="UniProtKB-SubCell"/>
</dbReference>
<evidence type="ECO:0000256" key="8">
    <source>
        <dbReference type="SAM" id="Phobius"/>
    </source>
</evidence>
<sequence>MRRLIWPVLFLFLMLLQGSMSVYYTGWLSCDLLLLAVYAYALLRGEKAGAVVGGITGLLQDAMTVGIFGFHILSRICVGYIVGLTKEKVFKDNYLYHMSAIATITFILRFVYWWLELLRSGGRWSIFFAYLWDSLGYIIGNALLVWPVVVIMKMIYEWIRKEDISY</sequence>
<evidence type="ECO:0000256" key="1">
    <source>
        <dbReference type="ARBA" id="ARBA00004651"/>
    </source>
</evidence>
<feature type="transmembrane region" description="Helical" evidence="8">
    <location>
        <begin position="135"/>
        <end position="156"/>
    </location>
</feature>
<dbReference type="AlphaFoldDB" id="A0A1Q6R9T1"/>